<dbReference type="KEGG" id="tsy:THSYN_30675"/>
<organism evidence="2 3">
    <name type="scientific">Candidatus Thiodictyon syntrophicum</name>
    <dbReference type="NCBI Taxonomy" id="1166950"/>
    <lineage>
        <taxon>Bacteria</taxon>
        <taxon>Pseudomonadati</taxon>
        <taxon>Pseudomonadota</taxon>
        <taxon>Gammaproteobacteria</taxon>
        <taxon>Chromatiales</taxon>
        <taxon>Chromatiaceae</taxon>
        <taxon>Thiodictyon</taxon>
    </lineage>
</organism>
<dbReference type="EMBL" id="CP020371">
    <property type="protein sequence ID" value="AUB85272.1"/>
    <property type="molecule type" value="Genomic_DNA"/>
</dbReference>
<protein>
    <submittedName>
        <fullName evidence="2">Uncharacterized protein</fullName>
    </submittedName>
</protein>
<feature type="region of interest" description="Disordered" evidence="1">
    <location>
        <begin position="282"/>
        <end position="309"/>
    </location>
</feature>
<feature type="compositionally biased region" description="Acidic residues" evidence="1">
    <location>
        <begin position="711"/>
        <end position="723"/>
    </location>
</feature>
<dbReference type="InterPro" id="IPR011990">
    <property type="entry name" value="TPR-like_helical_dom_sf"/>
</dbReference>
<dbReference type="SMART" id="SM00028">
    <property type="entry name" value="TPR"/>
    <property type="match status" value="1"/>
</dbReference>
<keyword evidence="2" id="KW-0614">Plasmid</keyword>
<evidence type="ECO:0000313" key="2">
    <source>
        <dbReference type="EMBL" id="AUB85272.1"/>
    </source>
</evidence>
<geneLocation type="plasmid" evidence="3">
    <name>pts417</name>
</geneLocation>
<dbReference type="OrthoDB" id="7866039at2"/>
<dbReference type="InterPro" id="IPR019734">
    <property type="entry name" value="TPR_rpt"/>
</dbReference>
<evidence type="ECO:0000313" key="3">
    <source>
        <dbReference type="Proteomes" id="UP000232638"/>
    </source>
</evidence>
<proteinExistence type="predicted"/>
<keyword evidence="3" id="KW-1185">Reference proteome</keyword>
<sequence>MLLAQLYRALAGRAVYFSMDQPPPLAAEPAALTGPGAGAESLGPPVRTHTLAGFCRLADRPGPSGLRGREDACRELADCLAALAAQDPAPVWLLLDGLNQAADANELLDGLPEPLPANLRLVASTQDIPFVIATATAAGARPWTPLPAATLEDDCARALLATAWGDAPAPAIPADLLQVLLARSRRLPVFLQPWGQWLHALWEMQGGDWAAVAAVVAKAPHDPFPDGYRDRLDQALAGHRPAWLPAATLTVLALVGQPLSAAQVARGLRLLYPHLDALADAAPAAGRPRPDPDLIPEPDPIPEPAPTGLDAQDAAEALARLGGFLLRQSSDGTPRWRPVHERLGRWYLDRRIAPARLGDLREALVPIGADPLLDTPPEDPRFAAWLADLLGGGDRLLQLPPRERLRVLERLWDGAPKPADPDGQERLRAVWLAQRGRTQAEAMALAAALRDSGESVAILEALRERLGAAFSADWVRDLAVAYRSRSFVPYFRGDWDAFFADSERSRECLDDLRAALGDAFPAPWLDELAIAYMNRGIAHQRKGDQDAALGDYGRAITLWDDLRGTLAPSCYPGWQLGEAQVRCADQDGALAFLVADAGALLITGEGAAIHAFNQTVGLALPGPASAIDYARFFCSLLRVRAGRFQVIESADQLAWRADADPALVQRVASALHPIRHTGTDGDAFALEACILHGANLCCARLKVHPGGQVEMPEDTPIADDLPVDPERFEGPVRLQSAASP</sequence>
<dbReference type="AlphaFoldDB" id="A0A2K8UIC3"/>
<dbReference type="SUPFAM" id="SSF48452">
    <property type="entry name" value="TPR-like"/>
    <property type="match status" value="1"/>
</dbReference>
<name>A0A2K8UIC3_9GAMM</name>
<gene>
    <name evidence="2" type="ORF">THSYN_30675</name>
</gene>
<evidence type="ECO:0000256" key="1">
    <source>
        <dbReference type="SAM" id="MobiDB-lite"/>
    </source>
</evidence>
<feature type="region of interest" description="Disordered" evidence="1">
    <location>
        <begin position="708"/>
        <end position="740"/>
    </location>
</feature>
<accession>A0A2K8UIC3</accession>
<dbReference type="Proteomes" id="UP000232638">
    <property type="component" value="Plasmid pTs417"/>
</dbReference>
<reference evidence="2 3" key="1">
    <citation type="submission" date="2017-03" db="EMBL/GenBank/DDBJ databases">
        <title>Complete genome sequence of Candidatus 'Thiodictyon syntrophicum' sp. nov. strain Cad16T, a photolithoautotroph purple sulfur bacterium isolated from an alpine meromictic lake.</title>
        <authorList>
            <person name="Luedin S.M."/>
            <person name="Pothier J.F."/>
            <person name="Danza F."/>
            <person name="Storelli N."/>
            <person name="Wittwer M."/>
            <person name="Tonolla M."/>
        </authorList>
    </citation>
    <scope>NUCLEOTIDE SEQUENCE [LARGE SCALE GENOMIC DNA]</scope>
    <source>
        <strain evidence="2 3">Cad16T</strain>
        <plasmid evidence="3">Plasmid pts417</plasmid>
    </source>
</reference>
<feature type="compositionally biased region" description="Pro residues" evidence="1">
    <location>
        <begin position="293"/>
        <end position="305"/>
    </location>
</feature>